<name>A0A839EA89_9PSEU</name>
<evidence type="ECO:0000313" key="2">
    <source>
        <dbReference type="Proteomes" id="UP000569329"/>
    </source>
</evidence>
<dbReference type="Proteomes" id="UP000569329">
    <property type="component" value="Unassembled WGS sequence"/>
</dbReference>
<sequence length="74" mass="8168">MQIIADAEIDIDTLIRLSIELTNESDGAGLTRDRVWVSPHSMGGRNIERCPGATEDPVLIGAGFRESARTISWW</sequence>
<protein>
    <submittedName>
        <fullName evidence="1">Uncharacterized protein</fullName>
    </submittedName>
</protein>
<evidence type="ECO:0000313" key="1">
    <source>
        <dbReference type="EMBL" id="MBA8827758.1"/>
    </source>
</evidence>
<proteinExistence type="predicted"/>
<dbReference type="RefSeq" id="WP_182546920.1">
    <property type="nucleotide sequence ID" value="NZ_JACGWZ010000010.1"/>
</dbReference>
<accession>A0A839EA89</accession>
<gene>
    <name evidence="1" type="ORF">FHX42_005165</name>
</gene>
<dbReference type="AlphaFoldDB" id="A0A839EA89"/>
<dbReference type="EMBL" id="JACGWZ010000010">
    <property type="protein sequence ID" value="MBA8827758.1"/>
    <property type="molecule type" value="Genomic_DNA"/>
</dbReference>
<keyword evidence="2" id="KW-1185">Reference proteome</keyword>
<comment type="caution">
    <text evidence="1">The sequence shown here is derived from an EMBL/GenBank/DDBJ whole genome shotgun (WGS) entry which is preliminary data.</text>
</comment>
<organism evidence="1 2">
    <name type="scientific">Halosaccharopolyspora lacisalsi</name>
    <dbReference type="NCBI Taxonomy" id="1000566"/>
    <lineage>
        <taxon>Bacteria</taxon>
        <taxon>Bacillati</taxon>
        <taxon>Actinomycetota</taxon>
        <taxon>Actinomycetes</taxon>
        <taxon>Pseudonocardiales</taxon>
        <taxon>Pseudonocardiaceae</taxon>
        <taxon>Halosaccharopolyspora</taxon>
    </lineage>
</organism>
<reference evidence="1 2" key="1">
    <citation type="submission" date="2020-07" db="EMBL/GenBank/DDBJ databases">
        <title>Sequencing the genomes of 1000 actinobacteria strains.</title>
        <authorList>
            <person name="Klenk H.-P."/>
        </authorList>
    </citation>
    <scope>NUCLEOTIDE SEQUENCE [LARGE SCALE GENOMIC DNA]</scope>
    <source>
        <strain evidence="1 2">DSM 45975</strain>
    </source>
</reference>